<organism evidence="2 3">
    <name type="scientific">Wenjunlia tyrosinilytica</name>
    <dbReference type="NCBI Taxonomy" id="1544741"/>
    <lineage>
        <taxon>Bacteria</taxon>
        <taxon>Bacillati</taxon>
        <taxon>Actinomycetota</taxon>
        <taxon>Actinomycetes</taxon>
        <taxon>Kitasatosporales</taxon>
        <taxon>Streptomycetaceae</taxon>
        <taxon>Wenjunlia</taxon>
    </lineage>
</organism>
<proteinExistence type="predicted"/>
<evidence type="ECO:0000259" key="1">
    <source>
        <dbReference type="Pfam" id="PF07866"/>
    </source>
</evidence>
<reference evidence="2" key="1">
    <citation type="journal article" date="2014" name="Int. J. Syst. Evol. Microbiol.">
        <title>Complete genome sequence of Corynebacterium casei LMG S-19264T (=DSM 44701T), isolated from a smear-ripened cheese.</title>
        <authorList>
            <consortium name="US DOE Joint Genome Institute (JGI-PGF)"/>
            <person name="Walter F."/>
            <person name="Albersmeier A."/>
            <person name="Kalinowski J."/>
            <person name="Ruckert C."/>
        </authorList>
    </citation>
    <scope>NUCLEOTIDE SEQUENCE</scope>
    <source>
        <strain evidence="2">CGMCC 4.7201</strain>
    </source>
</reference>
<dbReference type="InterPro" id="IPR037135">
    <property type="entry name" value="DUF1653-like_dom_sf"/>
</dbReference>
<dbReference type="Proteomes" id="UP000641932">
    <property type="component" value="Unassembled WGS sequence"/>
</dbReference>
<dbReference type="AlphaFoldDB" id="A0A918E2J5"/>
<protein>
    <recommendedName>
        <fullName evidence="1">DUF1653 domain-containing protein</fullName>
    </recommendedName>
</protein>
<reference evidence="2" key="2">
    <citation type="submission" date="2020-09" db="EMBL/GenBank/DDBJ databases">
        <authorList>
            <person name="Sun Q."/>
            <person name="Zhou Y."/>
        </authorList>
    </citation>
    <scope>NUCLEOTIDE SEQUENCE</scope>
    <source>
        <strain evidence="2">CGMCC 4.7201</strain>
    </source>
</reference>
<dbReference type="EMBL" id="BMMS01000047">
    <property type="protein sequence ID" value="GGO99662.1"/>
    <property type="molecule type" value="Genomic_DNA"/>
</dbReference>
<comment type="caution">
    <text evidence="2">The sequence shown here is derived from an EMBL/GenBank/DDBJ whole genome shotgun (WGS) entry which is preliminary data.</text>
</comment>
<dbReference type="Pfam" id="PF07866">
    <property type="entry name" value="DUF1653"/>
    <property type="match status" value="1"/>
</dbReference>
<evidence type="ECO:0000313" key="2">
    <source>
        <dbReference type="EMBL" id="GGO99662.1"/>
    </source>
</evidence>
<feature type="domain" description="DUF1653" evidence="1">
    <location>
        <begin position="27"/>
        <end position="99"/>
    </location>
</feature>
<dbReference type="Gene3D" id="2.30.30.320">
    <property type="entry name" value="DUF1653-like domain"/>
    <property type="match status" value="1"/>
</dbReference>
<gene>
    <name evidence="2" type="ORF">GCM10012280_66620</name>
</gene>
<dbReference type="InterPro" id="IPR023387">
    <property type="entry name" value="DUF1653-like_dom"/>
</dbReference>
<dbReference type="RefSeq" id="WP_189135547.1">
    <property type="nucleotide sequence ID" value="NZ_BMMS01000047.1"/>
</dbReference>
<accession>A0A918E2J5</accession>
<sequence length="108" mass="12164">MAIQSGAQGTEQVHSTSGAEQLPFRLGVYEHFTGNQYQVDGFGRLVFGDGEQENVGEQVVVYHALFTSPRYGEQAVWIRPVDNFTEEIVIDGRTVQRFRYVGEHPSDE</sequence>
<name>A0A918E2J5_9ACTN</name>
<keyword evidence="3" id="KW-1185">Reference proteome</keyword>
<evidence type="ECO:0000313" key="3">
    <source>
        <dbReference type="Proteomes" id="UP000641932"/>
    </source>
</evidence>